<gene>
    <name evidence="1" type="ORF">IEO21_10482</name>
</gene>
<dbReference type="AlphaFoldDB" id="A0A8H7NSG8"/>
<proteinExistence type="predicted"/>
<comment type="caution">
    <text evidence="1">The sequence shown here is derived from an EMBL/GenBank/DDBJ whole genome shotgun (WGS) entry which is preliminary data.</text>
</comment>
<protein>
    <submittedName>
        <fullName evidence="1">Uncharacterized protein</fullName>
    </submittedName>
</protein>
<accession>A0A8H7NSG8</accession>
<reference evidence="1" key="1">
    <citation type="submission" date="2020-11" db="EMBL/GenBank/DDBJ databases">
        <authorList>
            <person name="Koelle M."/>
            <person name="Horta M.A.C."/>
            <person name="Nowrousian M."/>
            <person name="Ohm R.A."/>
            <person name="Benz P."/>
            <person name="Pilgard A."/>
        </authorList>
    </citation>
    <scope>NUCLEOTIDE SEQUENCE</scope>
    <source>
        <strain evidence="1">FPRL280</strain>
    </source>
</reference>
<evidence type="ECO:0000313" key="1">
    <source>
        <dbReference type="EMBL" id="KAF9799893.1"/>
    </source>
</evidence>
<evidence type="ECO:0000313" key="2">
    <source>
        <dbReference type="Proteomes" id="UP000639403"/>
    </source>
</evidence>
<name>A0A8H7NSG8_9APHY</name>
<sequence length="40" mass="4136">MGQEVKTEVPRAAEAGLYTGEDKGKLCALVRAQLGPCAAC</sequence>
<dbReference type="EMBL" id="JADOXO010000847">
    <property type="protein sequence ID" value="KAF9799893.1"/>
    <property type="molecule type" value="Genomic_DNA"/>
</dbReference>
<organism evidence="1 2">
    <name type="scientific">Rhodonia placenta</name>
    <dbReference type="NCBI Taxonomy" id="104341"/>
    <lineage>
        <taxon>Eukaryota</taxon>
        <taxon>Fungi</taxon>
        <taxon>Dikarya</taxon>
        <taxon>Basidiomycota</taxon>
        <taxon>Agaricomycotina</taxon>
        <taxon>Agaricomycetes</taxon>
        <taxon>Polyporales</taxon>
        <taxon>Adustoporiaceae</taxon>
        <taxon>Rhodonia</taxon>
    </lineage>
</organism>
<reference evidence="1" key="2">
    <citation type="journal article" name="Front. Microbiol.">
        <title>Degradative Capacity of Two Strains of Rhodonia placenta: From Phenotype to Genotype.</title>
        <authorList>
            <person name="Kolle M."/>
            <person name="Horta M.A.C."/>
            <person name="Nowrousian M."/>
            <person name="Ohm R.A."/>
            <person name="Benz J.P."/>
            <person name="Pilgard A."/>
        </authorList>
    </citation>
    <scope>NUCLEOTIDE SEQUENCE</scope>
    <source>
        <strain evidence="1">FPRL280</strain>
    </source>
</reference>
<dbReference type="Proteomes" id="UP000639403">
    <property type="component" value="Unassembled WGS sequence"/>
</dbReference>